<proteinExistence type="predicted"/>
<protein>
    <recommendedName>
        <fullName evidence="3">TolB-like translocation protein</fullName>
    </recommendedName>
</protein>
<evidence type="ECO:0008006" key="3">
    <source>
        <dbReference type="Google" id="ProtNLM"/>
    </source>
</evidence>
<dbReference type="Proteomes" id="UP000252167">
    <property type="component" value="Unassembled WGS sequence"/>
</dbReference>
<dbReference type="AlphaFoldDB" id="A0A365YAK5"/>
<dbReference type="EMBL" id="POAF01000007">
    <property type="protein sequence ID" value="RBL99647.1"/>
    <property type="molecule type" value="Genomic_DNA"/>
</dbReference>
<keyword evidence="2" id="KW-1185">Reference proteome</keyword>
<dbReference type="SUPFAM" id="SSF82171">
    <property type="entry name" value="DPP6 N-terminal domain-like"/>
    <property type="match status" value="1"/>
</dbReference>
<name>A0A365YAK5_9MICC</name>
<accession>A0A365YAK5</accession>
<sequence length="343" mass="36713">MSDTEPKGLGKKRTLVLIVIAVLVLGAAGVYSVQAFQRYQERTSGASAAALRDSMPEGDRIVFRNTAPGEGYGSMAAVALNAPSGQRALTDISCDRVAERAGLVSCMKTRRGIPTTFENDVLDAEGNLVETLPLPGIPSRTRISDGGLVATTSFVTGHSYAAGSFSTETTVTRADGTGYGNLEDFTMMVDGEELTAVDRNVWGVSFVSENEFYVTVASGGKTWLMRGSFSAKTLTSVIENAECPSVSPDRSRVAYKKRTGLGATVHWDIAVLDLKTGKETIIGLRDGFDDQLEWLDNDRLLYGVPRAGELGDSDVYVIDARAEAEPEVLIEHAWSPSVVRTAG</sequence>
<organism evidence="1 2">
    <name type="scientific">Glutamicibacter soli</name>
    <dbReference type="NCBI Taxonomy" id="453836"/>
    <lineage>
        <taxon>Bacteria</taxon>
        <taxon>Bacillati</taxon>
        <taxon>Actinomycetota</taxon>
        <taxon>Actinomycetes</taxon>
        <taxon>Micrococcales</taxon>
        <taxon>Micrococcaceae</taxon>
        <taxon>Glutamicibacter</taxon>
    </lineage>
</organism>
<evidence type="ECO:0000313" key="2">
    <source>
        <dbReference type="Proteomes" id="UP000252167"/>
    </source>
</evidence>
<dbReference type="InterPro" id="IPR011042">
    <property type="entry name" value="6-blade_b-propeller_TolB-like"/>
</dbReference>
<evidence type="ECO:0000313" key="1">
    <source>
        <dbReference type="EMBL" id="RBL99647.1"/>
    </source>
</evidence>
<dbReference type="Gene3D" id="2.120.10.30">
    <property type="entry name" value="TolB, C-terminal domain"/>
    <property type="match status" value="1"/>
</dbReference>
<comment type="caution">
    <text evidence="1">The sequence shown here is derived from an EMBL/GenBank/DDBJ whole genome shotgun (WGS) entry which is preliminary data.</text>
</comment>
<reference evidence="1 2" key="1">
    <citation type="submission" date="2018-01" db="EMBL/GenBank/DDBJ databases">
        <title>Glutamicibacter soli strain NHPC-3 Whole genome sequence and assembly.</title>
        <authorList>
            <person name="Choudhury P."/>
            <person name="Gupta D."/>
            <person name="Sengupta K."/>
            <person name="Jawed A."/>
            <person name="Sultana N."/>
            <person name="Saha P."/>
        </authorList>
    </citation>
    <scope>NUCLEOTIDE SEQUENCE [LARGE SCALE GENOMIC DNA]</scope>
    <source>
        <strain evidence="1 2">NHPC-3</strain>
    </source>
</reference>
<gene>
    <name evidence="1" type="ORF">C1H84_14635</name>
</gene>
<dbReference type="RefSeq" id="WP_113607803.1">
    <property type="nucleotide sequence ID" value="NZ_POAF01000007.1"/>
</dbReference>